<gene>
    <name evidence="1" type="ORF">V1477_004721</name>
</gene>
<comment type="caution">
    <text evidence="1">The sequence shown here is derived from an EMBL/GenBank/DDBJ whole genome shotgun (WGS) entry which is preliminary data.</text>
</comment>
<organism evidence="1 2">
    <name type="scientific">Vespula maculifrons</name>
    <name type="common">Eastern yellow jacket</name>
    <name type="synonym">Wasp</name>
    <dbReference type="NCBI Taxonomy" id="7453"/>
    <lineage>
        <taxon>Eukaryota</taxon>
        <taxon>Metazoa</taxon>
        <taxon>Ecdysozoa</taxon>
        <taxon>Arthropoda</taxon>
        <taxon>Hexapoda</taxon>
        <taxon>Insecta</taxon>
        <taxon>Pterygota</taxon>
        <taxon>Neoptera</taxon>
        <taxon>Endopterygota</taxon>
        <taxon>Hymenoptera</taxon>
        <taxon>Apocrita</taxon>
        <taxon>Aculeata</taxon>
        <taxon>Vespoidea</taxon>
        <taxon>Vespidae</taxon>
        <taxon>Vespinae</taxon>
        <taxon>Vespula</taxon>
    </lineage>
</organism>
<accession>A0ABD2CML8</accession>
<reference evidence="1 2" key="1">
    <citation type="journal article" date="2024" name="Ann. Entomol. Soc. Am.">
        <title>Genomic analyses of the southern and eastern yellowjacket wasps (Hymenoptera: Vespidae) reveal evolutionary signatures of social life.</title>
        <authorList>
            <person name="Catto M.A."/>
            <person name="Caine P.B."/>
            <person name="Orr S.E."/>
            <person name="Hunt B.G."/>
            <person name="Goodisman M.A.D."/>
        </authorList>
    </citation>
    <scope>NUCLEOTIDE SEQUENCE [LARGE SCALE GENOMIC DNA]</scope>
    <source>
        <strain evidence="1">232</strain>
        <tissue evidence="1">Head and thorax</tissue>
    </source>
</reference>
<protein>
    <submittedName>
        <fullName evidence="1">Uncharacterized protein</fullName>
    </submittedName>
</protein>
<evidence type="ECO:0000313" key="2">
    <source>
        <dbReference type="Proteomes" id="UP001607303"/>
    </source>
</evidence>
<keyword evidence="2" id="KW-1185">Reference proteome</keyword>
<dbReference type="AlphaFoldDB" id="A0ABD2CML8"/>
<sequence length="89" mass="10048">MPRRRCLLKIITREKGRDAKPCLRSSHIATPQRRSTGVGVSVTAISFDPVFHIKALLILSIEVLKKKSKTFLGVADSWCIRTRCDIQDI</sequence>
<name>A0ABD2CML8_VESMC</name>
<proteinExistence type="predicted"/>
<dbReference type="EMBL" id="JAYRBN010000037">
    <property type="protein sequence ID" value="KAL2746351.1"/>
    <property type="molecule type" value="Genomic_DNA"/>
</dbReference>
<dbReference type="Proteomes" id="UP001607303">
    <property type="component" value="Unassembled WGS sequence"/>
</dbReference>
<evidence type="ECO:0000313" key="1">
    <source>
        <dbReference type="EMBL" id="KAL2746351.1"/>
    </source>
</evidence>